<evidence type="ECO:0000313" key="5">
    <source>
        <dbReference type="EMBL" id="KUN96165.1"/>
    </source>
</evidence>
<dbReference type="OrthoDB" id="4500247at2"/>
<feature type="region of interest" description="Disordered" evidence="3">
    <location>
        <begin position="397"/>
        <end position="417"/>
    </location>
</feature>
<keyword evidence="2" id="KW-0233">DNA recombination</keyword>
<evidence type="ECO:0000256" key="2">
    <source>
        <dbReference type="ARBA" id="ARBA00023172"/>
    </source>
</evidence>
<dbReference type="Gene3D" id="3.40.50.1390">
    <property type="entry name" value="Resolvase, N-terminal catalytic domain"/>
    <property type="match status" value="1"/>
</dbReference>
<dbReference type="InterPro" id="IPR050639">
    <property type="entry name" value="SSR_resolvase"/>
</dbReference>
<dbReference type="SMART" id="SM00857">
    <property type="entry name" value="Resolvase"/>
    <property type="match status" value="1"/>
</dbReference>
<dbReference type="PROSITE" id="PS51737">
    <property type="entry name" value="RECOMBINASE_DNA_BIND"/>
    <property type="match status" value="1"/>
</dbReference>
<keyword evidence="6" id="KW-1185">Reference proteome</keyword>
<feature type="compositionally biased region" description="Basic and acidic residues" evidence="3">
    <location>
        <begin position="403"/>
        <end position="417"/>
    </location>
</feature>
<evidence type="ECO:0000259" key="4">
    <source>
        <dbReference type="PROSITE" id="PS51737"/>
    </source>
</evidence>
<dbReference type="PANTHER" id="PTHR30461">
    <property type="entry name" value="DNA-INVERTASE FROM LAMBDOID PROPHAGE"/>
    <property type="match status" value="1"/>
</dbReference>
<dbReference type="Pfam" id="PF00239">
    <property type="entry name" value="Resolvase"/>
    <property type="match status" value="1"/>
</dbReference>
<gene>
    <name evidence="5" type="ORF">AQJ67_33515</name>
</gene>
<keyword evidence="1" id="KW-0238">DNA-binding</keyword>
<dbReference type="GO" id="GO:0003677">
    <property type="term" value="F:DNA binding"/>
    <property type="evidence" value="ECO:0007669"/>
    <property type="project" value="UniProtKB-KW"/>
</dbReference>
<feature type="domain" description="Recombinase" evidence="4">
    <location>
        <begin position="185"/>
        <end position="316"/>
    </location>
</feature>
<dbReference type="InterPro" id="IPR038109">
    <property type="entry name" value="DNA_bind_recomb_sf"/>
</dbReference>
<dbReference type="EMBL" id="LMWY01000044">
    <property type="protein sequence ID" value="KUN96165.1"/>
    <property type="molecule type" value="Genomic_DNA"/>
</dbReference>
<dbReference type="InterPro" id="IPR036162">
    <property type="entry name" value="Resolvase-like_N_sf"/>
</dbReference>
<dbReference type="STRING" id="661399.AQJ67_33515"/>
<dbReference type="PANTHER" id="PTHR30461:SF2">
    <property type="entry name" value="SERINE RECOMBINASE PINE-RELATED"/>
    <property type="match status" value="1"/>
</dbReference>
<dbReference type="Pfam" id="PF07508">
    <property type="entry name" value="Recombinase"/>
    <property type="match status" value="1"/>
</dbReference>
<dbReference type="AlphaFoldDB" id="A0A124I7G7"/>
<dbReference type="InterPro" id="IPR006119">
    <property type="entry name" value="Resolv_N"/>
</dbReference>
<evidence type="ECO:0000313" key="6">
    <source>
        <dbReference type="Proteomes" id="UP000053429"/>
    </source>
</evidence>
<evidence type="ECO:0000256" key="3">
    <source>
        <dbReference type="SAM" id="MobiDB-lite"/>
    </source>
</evidence>
<proteinExistence type="predicted"/>
<feature type="region of interest" description="Disordered" evidence="3">
    <location>
        <begin position="520"/>
        <end position="550"/>
    </location>
</feature>
<dbReference type="Proteomes" id="UP000053429">
    <property type="component" value="Unassembled WGS sequence"/>
</dbReference>
<accession>A0A124I7G7</accession>
<evidence type="ECO:0000256" key="1">
    <source>
        <dbReference type="ARBA" id="ARBA00023125"/>
    </source>
</evidence>
<comment type="caution">
    <text evidence="5">The sequence shown here is derived from an EMBL/GenBank/DDBJ whole genome shotgun (WGS) entry which is preliminary data.</text>
</comment>
<dbReference type="SUPFAM" id="SSF53041">
    <property type="entry name" value="Resolvase-like"/>
    <property type="match status" value="1"/>
</dbReference>
<protein>
    <submittedName>
        <fullName evidence="5">Resolvase</fullName>
    </submittedName>
</protein>
<name>A0A124I7G7_9ACTN</name>
<feature type="compositionally biased region" description="Basic and acidic residues" evidence="3">
    <location>
        <begin position="523"/>
        <end position="539"/>
    </location>
</feature>
<sequence>MTILDTPPTFRGLPPADDDAEKWLAYLRVSTWREDKISLDLQRTAIQAWERRGPRRVVEYVEDPDVTGRNFKRKIMGCIRRVEAGEIRGIVVWKFSRFGRNDMGIAVNLARVEKAGGDLVSATEDVDARTAVGRFNRRILFDLATFESDRAGEQWKETHQWRRAHGLPATGGRRLGYIWHPRRIPHPTDPGQWTIQREWYEVEERARDHIEDLYARKIGDGYPVPDGYGSLAAWLNGLGYRTGDGNPWRADSLRRYMLSGFAAGLLRVHHPDCRCDYTANGGRCTRWIHIDGAHEAIITPETWERYEAHVAERRRMTPRARNPTYPLTGLIRCGGCREGAAATSARRASGRVLGYAYMCGQSRNGLCENPVWVQRYIVEDEVRGWLAREVAADVDAAPATPEPVERDNRRAREERERARLEGEHTRLTNALTNLAVDRAMNPESYPEGVFEAARERIVKQKQAVAEALEALAAVEATPERAALMPLAVGLLEEWETFEAPETNGILRSLVRRVALTRGAKGKKGVEGSGETRIEVHPVWEPDPWADDAPQ</sequence>
<dbReference type="CDD" id="cd00338">
    <property type="entry name" value="Ser_Recombinase"/>
    <property type="match status" value="1"/>
</dbReference>
<reference evidence="5 6" key="1">
    <citation type="submission" date="2015-10" db="EMBL/GenBank/DDBJ databases">
        <title>Draft genome sequence of Streptomyces caeruleatus NRRL B-24802, type strain for the species Streptomyces caeruleatus.</title>
        <authorList>
            <person name="Ruckert C."/>
            <person name="Winkler A."/>
            <person name="Kalinowski J."/>
            <person name="Kampfer P."/>
            <person name="Glaeser S."/>
        </authorList>
    </citation>
    <scope>NUCLEOTIDE SEQUENCE [LARGE SCALE GENOMIC DNA]</scope>
    <source>
        <strain evidence="5 6">NRRL B-24802</strain>
    </source>
</reference>
<dbReference type="GO" id="GO:0000150">
    <property type="term" value="F:DNA strand exchange activity"/>
    <property type="evidence" value="ECO:0007669"/>
    <property type="project" value="InterPro"/>
</dbReference>
<dbReference type="Gene3D" id="3.90.1750.20">
    <property type="entry name" value="Putative Large Serine Recombinase, Chain B, Domain 2"/>
    <property type="match status" value="1"/>
</dbReference>
<dbReference type="InterPro" id="IPR011109">
    <property type="entry name" value="DNA_bind_recombinase_dom"/>
</dbReference>
<organism evidence="5 6">
    <name type="scientific">Streptomyces caeruleatus</name>
    <dbReference type="NCBI Taxonomy" id="661399"/>
    <lineage>
        <taxon>Bacteria</taxon>
        <taxon>Bacillati</taxon>
        <taxon>Actinomycetota</taxon>
        <taxon>Actinomycetes</taxon>
        <taxon>Kitasatosporales</taxon>
        <taxon>Streptomycetaceae</taxon>
        <taxon>Streptomyces</taxon>
    </lineage>
</organism>
<dbReference type="RefSeq" id="WP_062723120.1">
    <property type="nucleotide sequence ID" value="NZ_KQ948936.1"/>
</dbReference>